<gene>
    <name evidence="1" type="ORF">CWM47_29355</name>
</gene>
<organism evidence="1 2">
    <name type="scientific">Spirosoma pollinicola</name>
    <dbReference type="NCBI Taxonomy" id="2057025"/>
    <lineage>
        <taxon>Bacteria</taxon>
        <taxon>Pseudomonadati</taxon>
        <taxon>Bacteroidota</taxon>
        <taxon>Cytophagia</taxon>
        <taxon>Cytophagales</taxon>
        <taxon>Cytophagaceae</taxon>
        <taxon>Spirosoma</taxon>
    </lineage>
</organism>
<accession>A0A2K8Z6V6</accession>
<dbReference type="AlphaFoldDB" id="A0A2K8Z6V6"/>
<evidence type="ECO:0000313" key="2">
    <source>
        <dbReference type="Proteomes" id="UP000232883"/>
    </source>
</evidence>
<dbReference type="EMBL" id="CP025096">
    <property type="protein sequence ID" value="AUD05590.1"/>
    <property type="molecule type" value="Genomic_DNA"/>
</dbReference>
<dbReference type="KEGG" id="spir:CWM47_29355"/>
<evidence type="ECO:0000313" key="1">
    <source>
        <dbReference type="EMBL" id="AUD05590.1"/>
    </source>
</evidence>
<protein>
    <recommendedName>
        <fullName evidence="3">Polymerase nucleotidyl transferase domain-containing protein</fullName>
    </recommendedName>
</protein>
<sequence length="160" mass="18708">MISFNKFGYISPPGLYILTVDEFEEIFTGMNNEPHRRGLFKSYKLYVSELLKIVEQPFFQLIGGSFVTCKTWPQDIDIVTFVPYVFEQNNTLKQSLRELFERYEFSSAKSGLHTFFSLIPDESNPDQAKFEAHYQYWIDTFSSSIEKNTDPKGIVKLHFS</sequence>
<reference evidence="1 2" key="1">
    <citation type="submission" date="2017-11" db="EMBL/GenBank/DDBJ databases">
        <title>Taxonomic description and genome sequences of Spirosoma HA7 sp. nov., isolated from pollen microhabitat of Corylus avellana.</title>
        <authorList>
            <person name="Ambika Manirajan B."/>
            <person name="Suarez C."/>
            <person name="Ratering S."/>
            <person name="Geissler-Plaum R."/>
            <person name="Cardinale M."/>
            <person name="Sylvia S."/>
        </authorList>
    </citation>
    <scope>NUCLEOTIDE SEQUENCE [LARGE SCALE GENOMIC DNA]</scope>
    <source>
        <strain evidence="1 2">HA7</strain>
    </source>
</reference>
<dbReference type="Pfam" id="PF22014">
    <property type="entry name" value="DUF6932"/>
    <property type="match status" value="1"/>
</dbReference>
<proteinExistence type="predicted"/>
<dbReference type="InterPro" id="IPR053860">
    <property type="entry name" value="DUF6932"/>
</dbReference>
<dbReference type="RefSeq" id="WP_100992143.1">
    <property type="nucleotide sequence ID" value="NZ_CP025096.1"/>
</dbReference>
<evidence type="ECO:0008006" key="3">
    <source>
        <dbReference type="Google" id="ProtNLM"/>
    </source>
</evidence>
<name>A0A2K8Z6V6_9BACT</name>
<keyword evidence="2" id="KW-1185">Reference proteome</keyword>
<dbReference type="Proteomes" id="UP000232883">
    <property type="component" value="Chromosome"/>
</dbReference>
<dbReference type="OrthoDB" id="2617999at2"/>